<dbReference type="CDD" id="cd06454">
    <property type="entry name" value="KBL_like"/>
    <property type="match status" value="1"/>
</dbReference>
<dbReference type="InterPro" id="IPR015421">
    <property type="entry name" value="PyrdxlP-dep_Trfase_major"/>
</dbReference>
<keyword evidence="2" id="KW-0808">Transferase</keyword>
<dbReference type="PANTHER" id="PTHR13693:SF3">
    <property type="entry name" value="LD36009P"/>
    <property type="match status" value="1"/>
</dbReference>
<comment type="cofactor">
    <cofactor evidence="1">
        <name>pyridoxal 5'-phosphate</name>
        <dbReference type="ChEBI" id="CHEBI:597326"/>
    </cofactor>
</comment>
<dbReference type="EMBL" id="JBHMEA010000044">
    <property type="protein sequence ID" value="MFB9232981.1"/>
    <property type="molecule type" value="Genomic_DNA"/>
</dbReference>
<dbReference type="InterPro" id="IPR015424">
    <property type="entry name" value="PyrdxlP-dep_Trfase"/>
</dbReference>
<evidence type="ECO:0000313" key="5">
    <source>
        <dbReference type="Proteomes" id="UP001589683"/>
    </source>
</evidence>
<dbReference type="InterPro" id="IPR004839">
    <property type="entry name" value="Aminotransferase_I/II_large"/>
</dbReference>
<dbReference type="Proteomes" id="UP001589683">
    <property type="component" value="Unassembled WGS sequence"/>
</dbReference>
<dbReference type="InterPro" id="IPR050087">
    <property type="entry name" value="AON_synthase_class-II"/>
</dbReference>
<dbReference type="SUPFAM" id="SSF53383">
    <property type="entry name" value="PLP-dependent transferases"/>
    <property type="match status" value="1"/>
</dbReference>
<name>A0ABV5JJB7_9RHOB</name>
<accession>A0ABV5JJB7</accession>
<protein>
    <submittedName>
        <fullName evidence="4">Aminotransferase class I/II-fold pyridoxal phosphate-dependent enzyme</fullName>
    </submittedName>
</protein>
<dbReference type="GO" id="GO:0008483">
    <property type="term" value="F:transaminase activity"/>
    <property type="evidence" value="ECO:0007669"/>
    <property type="project" value="UniProtKB-KW"/>
</dbReference>
<dbReference type="Gene3D" id="3.90.1150.10">
    <property type="entry name" value="Aspartate Aminotransferase, domain 1"/>
    <property type="match status" value="1"/>
</dbReference>
<comment type="caution">
    <text evidence="4">The sequence shown here is derived from an EMBL/GenBank/DDBJ whole genome shotgun (WGS) entry which is preliminary data.</text>
</comment>
<sequence length="452" mass="48640">MSGTLSKTAILSGLRKAHAIRETQKASAPENETPVTKAAAKAFDFGTLPAFEHMRLQRAAADMLKINPPFFRSIEAVSESHVMIEGKDCINFASYDYLGLNKSPELIEAVCEGVKTWGGSVSASRLVGGERPFHGALERNLADCYGVEDAIVFVSGHATNVTGISTLTGPGDLVLIDSLIHNSVAEGVRLSGASHLTFPHNDYAWIDRKLSQSRDDYGQVLIVIEGLYSMDGDVPDLAKFVEVKTRHNAWLMVDEAHSFGVMGKTGRGISEAQNIDPTSVEIWMGTLSKALCSCGGFIAGSTELVEYLRYKAAGFIYSVGLPASQSLAANAALKLMLAEPDRVDTLRENGALFLEQAKLSGLDTGPSLGFAVTPIIVGDSLKTVFIADKLLERGINAMPIIFPAVPEKMARLRFFLTASHSKQDIQYAVETTKELVDIAAGTNLLEGLRSKS</sequence>
<proteinExistence type="predicted"/>
<feature type="domain" description="Aminotransferase class I/classII large" evidence="3">
    <location>
        <begin position="87"/>
        <end position="430"/>
    </location>
</feature>
<evidence type="ECO:0000256" key="1">
    <source>
        <dbReference type="ARBA" id="ARBA00001933"/>
    </source>
</evidence>
<dbReference type="InterPro" id="IPR015422">
    <property type="entry name" value="PyrdxlP-dep_Trfase_small"/>
</dbReference>
<reference evidence="4 5" key="1">
    <citation type="submission" date="2024-09" db="EMBL/GenBank/DDBJ databases">
        <authorList>
            <person name="Sun Q."/>
            <person name="Mori K."/>
        </authorList>
    </citation>
    <scope>NUCLEOTIDE SEQUENCE [LARGE SCALE GENOMIC DNA]</scope>
    <source>
        <strain evidence="4 5">CECT 8726</strain>
    </source>
</reference>
<evidence type="ECO:0000313" key="4">
    <source>
        <dbReference type="EMBL" id="MFB9232981.1"/>
    </source>
</evidence>
<evidence type="ECO:0000259" key="3">
    <source>
        <dbReference type="Pfam" id="PF00155"/>
    </source>
</evidence>
<keyword evidence="5" id="KW-1185">Reference proteome</keyword>
<dbReference type="RefSeq" id="WP_213887021.1">
    <property type="nucleotide sequence ID" value="NZ_JAGFNU010000001.1"/>
</dbReference>
<evidence type="ECO:0000256" key="2">
    <source>
        <dbReference type="ARBA" id="ARBA00022679"/>
    </source>
</evidence>
<dbReference type="Pfam" id="PF00155">
    <property type="entry name" value="Aminotran_1_2"/>
    <property type="match status" value="1"/>
</dbReference>
<keyword evidence="4" id="KW-0032">Aminotransferase</keyword>
<dbReference type="PANTHER" id="PTHR13693">
    <property type="entry name" value="CLASS II AMINOTRANSFERASE/8-AMINO-7-OXONONANOATE SYNTHASE"/>
    <property type="match status" value="1"/>
</dbReference>
<gene>
    <name evidence="4" type="ORF">ACFFUT_14410</name>
</gene>
<dbReference type="Gene3D" id="3.40.640.10">
    <property type="entry name" value="Type I PLP-dependent aspartate aminotransferase-like (Major domain)"/>
    <property type="match status" value="1"/>
</dbReference>
<organism evidence="4 5">
    <name type="scientific">Pseudohalocynthiibacter aestuariivivens</name>
    <dbReference type="NCBI Taxonomy" id="1591409"/>
    <lineage>
        <taxon>Bacteria</taxon>
        <taxon>Pseudomonadati</taxon>
        <taxon>Pseudomonadota</taxon>
        <taxon>Alphaproteobacteria</taxon>
        <taxon>Rhodobacterales</taxon>
        <taxon>Paracoccaceae</taxon>
        <taxon>Pseudohalocynthiibacter</taxon>
    </lineage>
</organism>